<reference evidence="4 5" key="1">
    <citation type="submission" date="2019-08" db="EMBL/GenBank/DDBJ databases">
        <title>Draft genome sequences of two oriental melons (Cucumis melo L. var makuwa).</title>
        <authorList>
            <person name="Kwon S.-Y."/>
        </authorList>
    </citation>
    <scope>NUCLEOTIDE SEQUENCE [LARGE SCALE GENOMIC DNA]</scope>
    <source>
        <strain evidence="5">cv. SW 3</strain>
        <tissue evidence="4">Leaf</tissue>
    </source>
</reference>
<keyword evidence="1" id="KW-0032">Aminotransferase</keyword>
<evidence type="ECO:0000256" key="1">
    <source>
        <dbReference type="ARBA" id="ARBA00022576"/>
    </source>
</evidence>
<dbReference type="InterPro" id="IPR015424">
    <property type="entry name" value="PyrdxlP-dep_Trfase"/>
</dbReference>
<dbReference type="EMBL" id="SSTE01014791">
    <property type="protein sequence ID" value="KAA0044992.1"/>
    <property type="molecule type" value="Genomic_DNA"/>
</dbReference>
<dbReference type="InterPro" id="IPR015421">
    <property type="entry name" value="PyrdxlP-dep_Trfase_major"/>
</dbReference>
<dbReference type="Proteomes" id="UP000321393">
    <property type="component" value="Unassembled WGS sequence"/>
</dbReference>
<proteinExistence type="predicted"/>
<dbReference type="Gene3D" id="3.40.640.10">
    <property type="entry name" value="Type I PLP-dependent aspartate aminotransferase-like (Major domain)"/>
    <property type="match status" value="2"/>
</dbReference>
<dbReference type="GO" id="GO:0009102">
    <property type="term" value="P:biotin biosynthetic process"/>
    <property type="evidence" value="ECO:0007669"/>
    <property type="project" value="TreeGrafter"/>
</dbReference>
<evidence type="ECO:0000256" key="2">
    <source>
        <dbReference type="ARBA" id="ARBA00022679"/>
    </source>
</evidence>
<comment type="caution">
    <text evidence="4">The sequence shown here is derived from an EMBL/GenBank/DDBJ whole genome shotgun (WGS) entry which is preliminary data.</text>
</comment>
<keyword evidence="3" id="KW-0663">Pyridoxal phosphate</keyword>
<dbReference type="PANTHER" id="PTHR42684:SF3">
    <property type="entry name" value="ADENOSYLMETHIONINE-8-AMINO-7-OXONONANOATE AMINOTRANSFERASE"/>
    <property type="match status" value="1"/>
</dbReference>
<organism evidence="4 5">
    <name type="scientific">Cucumis melo var. makuwa</name>
    <name type="common">Oriental melon</name>
    <dbReference type="NCBI Taxonomy" id="1194695"/>
    <lineage>
        <taxon>Eukaryota</taxon>
        <taxon>Viridiplantae</taxon>
        <taxon>Streptophyta</taxon>
        <taxon>Embryophyta</taxon>
        <taxon>Tracheophyta</taxon>
        <taxon>Spermatophyta</taxon>
        <taxon>Magnoliopsida</taxon>
        <taxon>eudicotyledons</taxon>
        <taxon>Gunneridae</taxon>
        <taxon>Pentapetalae</taxon>
        <taxon>rosids</taxon>
        <taxon>fabids</taxon>
        <taxon>Cucurbitales</taxon>
        <taxon>Cucurbitaceae</taxon>
        <taxon>Benincaseae</taxon>
        <taxon>Cucumis</taxon>
    </lineage>
</organism>
<dbReference type="InterPro" id="IPR015422">
    <property type="entry name" value="PyrdxlP-dep_Trfase_small"/>
</dbReference>
<keyword evidence="2" id="KW-0808">Transferase</keyword>
<accession>A0A5A7TNQ3</accession>
<dbReference type="OrthoDB" id="425114at2759"/>
<dbReference type="Pfam" id="PF00202">
    <property type="entry name" value="Aminotran_3"/>
    <property type="match status" value="1"/>
</dbReference>
<evidence type="ECO:0000313" key="5">
    <source>
        <dbReference type="Proteomes" id="UP000321393"/>
    </source>
</evidence>
<dbReference type="InterPro" id="IPR005814">
    <property type="entry name" value="Aminotrans_3"/>
</dbReference>
<gene>
    <name evidence="4" type="ORF">E6C27_scaffold74G003020</name>
</gene>
<dbReference type="GO" id="GO:0030170">
    <property type="term" value="F:pyridoxal phosphate binding"/>
    <property type="evidence" value="ECO:0007669"/>
    <property type="project" value="InterPro"/>
</dbReference>
<dbReference type="PANTHER" id="PTHR42684">
    <property type="entry name" value="ADENOSYLMETHIONINE-8-AMINO-7-OXONONANOATE AMINOTRANSFERASE"/>
    <property type="match status" value="1"/>
</dbReference>
<evidence type="ECO:0000256" key="3">
    <source>
        <dbReference type="ARBA" id="ARBA00022898"/>
    </source>
</evidence>
<dbReference type="SUPFAM" id="SSF53383">
    <property type="entry name" value="PLP-dependent transferases"/>
    <property type="match status" value="1"/>
</dbReference>
<dbReference type="AlphaFoldDB" id="A0A5A7TNQ3"/>
<dbReference type="STRING" id="1194695.A0A5A7TNQ3"/>
<evidence type="ECO:0000313" key="4">
    <source>
        <dbReference type="EMBL" id="KAA0044992.1"/>
    </source>
</evidence>
<dbReference type="GO" id="GO:0004015">
    <property type="term" value="F:adenosylmethionine-8-amino-7-oxononanoate transaminase activity"/>
    <property type="evidence" value="ECO:0007669"/>
    <property type="project" value="TreeGrafter"/>
</dbReference>
<sequence>MFTARKVGKVFFTYCSETNDTRVKLVWYYNGALGRTKKKKIISRSRGYHGSTLTAASLTGLLPSLPEPVMGAGGVILPPATYFEKVQAVLKKYGILFIAEGVICGFGRRGKMFGCDKYNIKPDLLSLAKPYVLNTLGTISSAYLPIGAVIISPEIFDVVLLPKQRARERNIVEQVNRISPRLLDGIKASSDSLIIGEIRRIRGTDLIAGIEVVDNKSPNDPFPPEWGVGKCFGAECRENGLITRTGGDTITLSPSFTISPQEVDGLTSKYGKALKATEERVKELKNQKK</sequence>
<dbReference type="GO" id="GO:0009448">
    <property type="term" value="P:gamma-aminobutyric acid metabolic process"/>
    <property type="evidence" value="ECO:0007669"/>
    <property type="project" value="TreeGrafter"/>
</dbReference>
<dbReference type="Gene3D" id="3.90.1150.10">
    <property type="entry name" value="Aspartate Aminotransferase, domain 1"/>
    <property type="match status" value="1"/>
</dbReference>
<name>A0A5A7TNQ3_CUCMM</name>
<protein>
    <submittedName>
        <fullName evidence="4">Gamma aminobutyrate transaminase 3</fullName>
    </submittedName>
</protein>